<dbReference type="OMA" id="SEWNESR"/>
<evidence type="ECO:0000313" key="10">
    <source>
        <dbReference type="Proteomes" id="UP000187609"/>
    </source>
</evidence>
<dbReference type="Gene3D" id="3.80.10.10">
    <property type="entry name" value="Ribonuclease Inhibitor"/>
    <property type="match status" value="1"/>
</dbReference>
<dbReference type="InterPro" id="IPR002182">
    <property type="entry name" value="NB-ARC"/>
</dbReference>
<dbReference type="SUPFAM" id="SSF52540">
    <property type="entry name" value="P-loop containing nucleoside triphosphate hydrolases"/>
    <property type="match status" value="1"/>
</dbReference>
<dbReference type="GO" id="GO:0043531">
    <property type="term" value="F:ADP binding"/>
    <property type="evidence" value="ECO:0007669"/>
    <property type="project" value="InterPro"/>
</dbReference>
<keyword evidence="6" id="KW-0067">ATP-binding</keyword>
<evidence type="ECO:0000256" key="4">
    <source>
        <dbReference type="ARBA" id="ARBA00022741"/>
    </source>
</evidence>
<dbReference type="FunFam" id="1.10.10.10:FF:000322">
    <property type="entry name" value="Probable disease resistance protein At1g63360"/>
    <property type="match status" value="1"/>
</dbReference>
<dbReference type="Gene3D" id="3.40.50.300">
    <property type="entry name" value="P-loop containing nucleotide triphosphate hydrolases"/>
    <property type="match status" value="1"/>
</dbReference>
<sequence>MTRVQGFSTFLIYLRKMAHNDIEDMLDHLRNIKSRGDLNVVKIETLEMELRFLRTFIKYPHALLPDSLVEIRKKAKLIAEMLHSVFGGIPGEYKTSFYVERLVSELQEFSEDNGTSLIYNFELNDSYVLEYMDYLDQNLIDVPRYLVRSVTFFAEKINILQKIDRYLRQVKVIQNKIRFVRYLYSAEVNGYVDREKLEGMQARIKFMADNVRQFCLALWIKEDGDDTSNIESKPRYLLCLVVIVELEMKKVFLCELKASKFTQSRTFKDKKLPKGFSYQLHCLLVYLRDKNLDNFPTFVSARNIDVAIEFLLVFLGDIPNHVINGNRLNEVLEKVGVLVGDMLCVIQMQLLSGSAIKDDASKIDLGAIQILEKIEDLKAQLERYYKSLKYRPSQFPTVGGLSFLDSLLRKLNEMLKSETCLDFMLKPHIVILEKDFSYLTSVFRDVAKVQHEHEILKDLWRRTINLAYEAEVSIDSIRAQCNALWYIFCSLPIILKEINHISIEVTRMWSENLALKPCSMVEPSKHLPTQHSNLMNDEEIVGFENDTKRIIQYLTRGTNELDVIPIVGMGGQGKTTCARKLYNNDIIVYHFDVRAFYVISQTYSRRVLLQEIFNQVTGSKDKVDEVGELADMLRKSLIGKRYLIVLDDMWDFMVWDDLRLCFPDVVNRSRIIVTTRLEKVGEHVKLHTDLYFLPFLTPEESRELLQKKVLQMKLAHLNYTIPCLLYMGMFPEDERIPMSKLISLWIAEGFVQNMESGRLMEETAEGYLMDLISSNVVMVSRRRCNGKVKYCQVHDVVLHFCLEMSREEKFMLAMRGNILPSDLKESRIFEESSKLENLRILRGVEFTLDAECLNVLVKRCPNLQELEIYFLRNDFDEEKICPKLESLNQLQSLRLFFDLFPVPKLHLPSNIKKLLLCGARIESAIFSIAGLPRLEYLKLKDRYFVHSGEWCLGDITFPKLKLLKLMNLGISRWDASEESFPRLETLVIQMSRYLEEIPLSFADIPTLKQIKLMRCSSRKSLVASALRIKEEVKENEGCDRIHLNIYIKLKHGLFGNNECLVASAVRIKKEVEENEGCNRVEIIIDMC</sequence>
<comment type="caution">
    <text evidence="9">The sequence shown here is derived from an EMBL/GenBank/DDBJ whole genome shotgun (WGS) entry which is preliminary data.</text>
</comment>
<dbReference type="Gene3D" id="1.20.5.4130">
    <property type="match status" value="1"/>
</dbReference>
<gene>
    <name evidence="9" type="primary">R1A-6_7</name>
    <name evidence="9" type="ORF">A4A49_35656</name>
</gene>
<comment type="similarity">
    <text evidence="1">Belongs to the disease resistance NB-LRR family.</text>
</comment>
<keyword evidence="10" id="KW-1185">Reference proteome</keyword>
<feature type="domain" description="NB-ARC" evidence="7">
    <location>
        <begin position="544"/>
        <end position="714"/>
    </location>
</feature>
<dbReference type="Pfam" id="PF00931">
    <property type="entry name" value="NB-ARC"/>
    <property type="match status" value="1"/>
</dbReference>
<dbReference type="PANTHER" id="PTHR15140:SF44">
    <property type="entry name" value="LATE BLIGHT RESISTANCE PROTEIN HOMOLOG R1B-23 ISOFORM X1"/>
    <property type="match status" value="1"/>
</dbReference>
<evidence type="ECO:0000313" key="9">
    <source>
        <dbReference type="EMBL" id="OIS98990.1"/>
    </source>
</evidence>
<name>A0A1J6IMR3_NICAT</name>
<accession>A0A1J6IMR3</accession>
<evidence type="ECO:0000256" key="6">
    <source>
        <dbReference type="ARBA" id="ARBA00022840"/>
    </source>
</evidence>
<evidence type="ECO:0000256" key="5">
    <source>
        <dbReference type="ARBA" id="ARBA00022821"/>
    </source>
</evidence>
<keyword evidence="4" id="KW-0547">Nucleotide-binding</keyword>
<evidence type="ECO:0000256" key="2">
    <source>
        <dbReference type="ARBA" id="ARBA00022614"/>
    </source>
</evidence>
<dbReference type="Gramene" id="OIS98990">
    <property type="protein sequence ID" value="OIS98990"/>
    <property type="gene ID" value="A4A49_35656"/>
</dbReference>
<proteinExistence type="inferred from homology"/>
<dbReference type="Proteomes" id="UP000187609">
    <property type="component" value="Unassembled WGS sequence"/>
</dbReference>
<dbReference type="InterPro" id="IPR032675">
    <property type="entry name" value="LRR_dom_sf"/>
</dbReference>
<dbReference type="SUPFAM" id="SSF52058">
    <property type="entry name" value="L domain-like"/>
    <property type="match status" value="1"/>
</dbReference>
<dbReference type="Pfam" id="PF23559">
    <property type="entry name" value="WHD_DRP"/>
    <property type="match status" value="1"/>
</dbReference>
<dbReference type="PANTHER" id="PTHR15140">
    <property type="entry name" value="TUBULIN-SPECIFIC CHAPERONE E"/>
    <property type="match status" value="1"/>
</dbReference>
<evidence type="ECO:0000256" key="1">
    <source>
        <dbReference type="ARBA" id="ARBA00008894"/>
    </source>
</evidence>
<dbReference type="FunFam" id="3.40.50.300:FF:001091">
    <property type="entry name" value="Probable disease resistance protein At1g61300"/>
    <property type="match status" value="1"/>
</dbReference>
<dbReference type="SMR" id="A0A1J6IMR3"/>
<dbReference type="GO" id="GO:0005524">
    <property type="term" value="F:ATP binding"/>
    <property type="evidence" value="ECO:0007669"/>
    <property type="project" value="UniProtKB-KW"/>
</dbReference>
<reference evidence="9" key="1">
    <citation type="submission" date="2016-11" db="EMBL/GenBank/DDBJ databases">
        <title>The genome of Nicotiana attenuata.</title>
        <authorList>
            <person name="Xu S."/>
            <person name="Brockmoeller T."/>
            <person name="Gaquerel E."/>
            <person name="Navarro A."/>
            <person name="Kuhl H."/>
            <person name="Gase K."/>
            <person name="Ling Z."/>
            <person name="Zhou W."/>
            <person name="Kreitzer C."/>
            <person name="Stanke M."/>
            <person name="Tang H."/>
            <person name="Lyons E."/>
            <person name="Pandey P."/>
            <person name="Pandey S.P."/>
            <person name="Timmermann B."/>
            <person name="Baldwin I.T."/>
        </authorList>
    </citation>
    <scope>NUCLEOTIDE SEQUENCE [LARGE SCALE GENOMIC DNA]</scope>
    <source>
        <strain evidence="9">UT</strain>
    </source>
</reference>
<dbReference type="PRINTS" id="PR00364">
    <property type="entry name" value="DISEASERSIST"/>
</dbReference>
<protein>
    <submittedName>
        <fullName evidence="9">Late blight resistance protein -like r1a-6</fullName>
    </submittedName>
</protein>
<dbReference type="Gene3D" id="1.10.10.10">
    <property type="entry name" value="Winged helix-like DNA-binding domain superfamily/Winged helix DNA-binding domain"/>
    <property type="match status" value="1"/>
</dbReference>
<dbReference type="InterPro" id="IPR038005">
    <property type="entry name" value="RX-like_CC"/>
</dbReference>
<dbReference type="AlphaFoldDB" id="A0A1J6IMR3"/>
<keyword evidence="5" id="KW-0611">Plant defense</keyword>
<organism evidence="9 10">
    <name type="scientific">Nicotiana attenuata</name>
    <name type="common">Coyote tobacco</name>
    <dbReference type="NCBI Taxonomy" id="49451"/>
    <lineage>
        <taxon>Eukaryota</taxon>
        <taxon>Viridiplantae</taxon>
        <taxon>Streptophyta</taxon>
        <taxon>Embryophyta</taxon>
        <taxon>Tracheophyta</taxon>
        <taxon>Spermatophyta</taxon>
        <taxon>Magnoliopsida</taxon>
        <taxon>eudicotyledons</taxon>
        <taxon>Gunneridae</taxon>
        <taxon>Pentapetalae</taxon>
        <taxon>asterids</taxon>
        <taxon>lamiids</taxon>
        <taxon>Solanales</taxon>
        <taxon>Solanaceae</taxon>
        <taxon>Nicotianoideae</taxon>
        <taxon>Nicotianeae</taxon>
        <taxon>Nicotiana</taxon>
    </lineage>
</organism>
<dbReference type="EMBL" id="MJEQ01037191">
    <property type="protein sequence ID" value="OIS98990.1"/>
    <property type="molecule type" value="Genomic_DNA"/>
</dbReference>
<dbReference type="GO" id="GO:0051607">
    <property type="term" value="P:defense response to virus"/>
    <property type="evidence" value="ECO:0007669"/>
    <property type="project" value="UniProtKB-ARBA"/>
</dbReference>
<dbReference type="InterPro" id="IPR027417">
    <property type="entry name" value="P-loop_NTPase"/>
</dbReference>
<evidence type="ECO:0000259" key="7">
    <source>
        <dbReference type="Pfam" id="PF00931"/>
    </source>
</evidence>
<dbReference type="CDD" id="cd14798">
    <property type="entry name" value="RX-CC_like"/>
    <property type="match status" value="1"/>
</dbReference>
<keyword evidence="2" id="KW-0433">Leucine-rich repeat</keyword>
<keyword evidence="3" id="KW-0677">Repeat</keyword>
<feature type="domain" description="Disease resistance protein winged helix" evidence="8">
    <location>
        <begin position="729"/>
        <end position="798"/>
    </location>
</feature>
<dbReference type="InterPro" id="IPR036388">
    <property type="entry name" value="WH-like_DNA-bd_sf"/>
</dbReference>
<evidence type="ECO:0000259" key="8">
    <source>
        <dbReference type="Pfam" id="PF23559"/>
    </source>
</evidence>
<evidence type="ECO:0000256" key="3">
    <source>
        <dbReference type="ARBA" id="ARBA00022737"/>
    </source>
</evidence>
<dbReference type="InterPro" id="IPR058922">
    <property type="entry name" value="WHD_DRP"/>
</dbReference>